<feature type="compositionally biased region" description="Polar residues" evidence="1">
    <location>
        <begin position="369"/>
        <end position="383"/>
    </location>
</feature>
<dbReference type="GO" id="GO:0000209">
    <property type="term" value="P:protein polyubiquitination"/>
    <property type="evidence" value="ECO:0007669"/>
    <property type="project" value="TreeGrafter"/>
</dbReference>
<dbReference type="OrthoDB" id="3219396at2759"/>
<accession>A0A5J5C0T8</accession>
<organism evidence="3 4">
    <name type="scientific">Nyssa sinensis</name>
    <dbReference type="NCBI Taxonomy" id="561372"/>
    <lineage>
        <taxon>Eukaryota</taxon>
        <taxon>Viridiplantae</taxon>
        <taxon>Streptophyta</taxon>
        <taxon>Embryophyta</taxon>
        <taxon>Tracheophyta</taxon>
        <taxon>Spermatophyta</taxon>
        <taxon>Magnoliopsida</taxon>
        <taxon>eudicotyledons</taxon>
        <taxon>Gunneridae</taxon>
        <taxon>Pentapetalae</taxon>
        <taxon>asterids</taxon>
        <taxon>Cornales</taxon>
        <taxon>Nyssaceae</taxon>
        <taxon>Nyssa</taxon>
    </lineage>
</organism>
<dbReference type="GO" id="GO:0019005">
    <property type="term" value="C:SCF ubiquitin ligase complex"/>
    <property type="evidence" value="ECO:0007669"/>
    <property type="project" value="TreeGrafter"/>
</dbReference>
<dbReference type="AlphaFoldDB" id="A0A5J5C0T8"/>
<keyword evidence="4" id="KW-1185">Reference proteome</keyword>
<dbReference type="GO" id="GO:0031146">
    <property type="term" value="P:SCF-dependent proteasomal ubiquitin-dependent protein catabolic process"/>
    <property type="evidence" value="ECO:0007669"/>
    <property type="project" value="InterPro"/>
</dbReference>
<dbReference type="EMBL" id="CM018031">
    <property type="protein sequence ID" value="KAA8548516.1"/>
    <property type="molecule type" value="Genomic_DNA"/>
</dbReference>
<dbReference type="PANTHER" id="PTHR16008:SF4">
    <property type="entry name" value="F-BOX ONLY PROTEIN 4"/>
    <property type="match status" value="1"/>
</dbReference>
<evidence type="ECO:0000256" key="1">
    <source>
        <dbReference type="SAM" id="MobiDB-lite"/>
    </source>
</evidence>
<dbReference type="InterPro" id="IPR039588">
    <property type="entry name" value="FBXO4"/>
</dbReference>
<reference evidence="3 4" key="1">
    <citation type="submission" date="2019-09" db="EMBL/GenBank/DDBJ databases">
        <title>A chromosome-level genome assembly of the Chinese tupelo Nyssa sinensis.</title>
        <authorList>
            <person name="Yang X."/>
            <person name="Kang M."/>
            <person name="Yang Y."/>
            <person name="Xiong H."/>
            <person name="Wang M."/>
            <person name="Zhang Z."/>
            <person name="Wang Z."/>
            <person name="Wu H."/>
            <person name="Ma T."/>
            <person name="Liu J."/>
            <person name="Xi Z."/>
        </authorList>
    </citation>
    <scope>NUCLEOTIDE SEQUENCE [LARGE SCALE GENOMIC DNA]</scope>
    <source>
        <strain evidence="3">J267</strain>
        <tissue evidence="3">Leaf</tissue>
    </source>
</reference>
<dbReference type="Proteomes" id="UP000325577">
    <property type="component" value="Linkage Group LG0"/>
</dbReference>
<protein>
    <recommendedName>
        <fullName evidence="2">Nop domain-containing protein</fullName>
    </recommendedName>
</protein>
<evidence type="ECO:0000259" key="2">
    <source>
        <dbReference type="Pfam" id="PF01798"/>
    </source>
</evidence>
<dbReference type="Gene3D" id="1.10.287.4070">
    <property type="match status" value="1"/>
</dbReference>
<dbReference type="InterPro" id="IPR002687">
    <property type="entry name" value="Nop_dom"/>
</dbReference>
<dbReference type="InterPro" id="IPR036070">
    <property type="entry name" value="Nop_dom_sf"/>
</dbReference>
<gene>
    <name evidence="3" type="ORF">F0562_000217</name>
</gene>
<evidence type="ECO:0000313" key="3">
    <source>
        <dbReference type="EMBL" id="KAA8548516.1"/>
    </source>
</evidence>
<feature type="region of interest" description="Disordered" evidence="1">
    <location>
        <begin position="362"/>
        <end position="383"/>
    </location>
</feature>
<dbReference type="Pfam" id="PF01798">
    <property type="entry name" value="Nop"/>
    <property type="match status" value="1"/>
</dbReference>
<dbReference type="SUPFAM" id="SSF89124">
    <property type="entry name" value="Nop domain"/>
    <property type="match status" value="1"/>
</dbReference>
<evidence type="ECO:0000313" key="4">
    <source>
        <dbReference type="Proteomes" id="UP000325577"/>
    </source>
</evidence>
<name>A0A5J5C0T8_9ASTE</name>
<dbReference type="PANTHER" id="PTHR16008">
    <property type="entry name" value="F-BOX ONLY PROTEIN 4"/>
    <property type="match status" value="1"/>
</dbReference>
<proteinExistence type="predicted"/>
<sequence>MCRRSSAVAQRLWNLSLPRPAGYCEEKAHQAQVGASELQICRSVCKTHFPKILHSKSPPPFRYRTCVRWVVAPVFGASFVGRTVYGRLSVETDGRPLNWAKNLQLLRSKPMSLINKWHPPCRDGEGFYIDKHNEMAGRAAAVVDFVEQCSSSESMEVAHYLAAIEDLSSMQFGFRDIQMFLFKPKLNVLLNLVGLHYCISWLGVPAEYVIEALGSCKISERQVCVQWWKLGRWFYGFRLQDESRFCEFCLGDLAMAKVEEVLRVLHREDVETELKEAAVISMRTSDLHLMNIRDLCHQVNLLQGYTTRLYDYLKNRMNTIAPYLTALGGNLLNFAKQHGSRVQILGAEWLLLLQLIKRSKRRTRKKRSGSMQKMSKLSGLQQH</sequence>
<feature type="domain" description="Nop" evidence="2">
    <location>
        <begin position="268"/>
        <end position="356"/>
    </location>
</feature>